<dbReference type="Proteomes" id="UP001596337">
    <property type="component" value="Unassembled WGS sequence"/>
</dbReference>
<sequence>MPSNNHHFPAEGEHEAVIVPLPQQHTSDRTTRRRRRSAPGATNVIVRGERHDPPDAHKLARVMASLAADTGQDETDEQPRQAQRTASRRATTDLQTRRPRAA</sequence>
<feature type="region of interest" description="Disordered" evidence="1">
    <location>
        <begin position="1"/>
        <end position="102"/>
    </location>
</feature>
<comment type="caution">
    <text evidence="2">The sequence shown here is derived from an EMBL/GenBank/DDBJ whole genome shotgun (WGS) entry which is preliminary data.</text>
</comment>
<organism evidence="2 3">
    <name type="scientific">Haloechinothrix salitolerans</name>
    <dbReference type="NCBI Taxonomy" id="926830"/>
    <lineage>
        <taxon>Bacteria</taxon>
        <taxon>Bacillati</taxon>
        <taxon>Actinomycetota</taxon>
        <taxon>Actinomycetes</taxon>
        <taxon>Pseudonocardiales</taxon>
        <taxon>Pseudonocardiaceae</taxon>
        <taxon>Haloechinothrix</taxon>
    </lineage>
</organism>
<feature type="compositionally biased region" description="Basic and acidic residues" evidence="1">
    <location>
        <begin position="47"/>
        <end position="58"/>
    </location>
</feature>
<accession>A0ABW2BWP4</accession>
<dbReference type="EMBL" id="JBHSXX010000001">
    <property type="protein sequence ID" value="MFC6866963.1"/>
    <property type="molecule type" value="Genomic_DNA"/>
</dbReference>
<dbReference type="RefSeq" id="WP_345390272.1">
    <property type="nucleotide sequence ID" value="NZ_BAABLA010000004.1"/>
</dbReference>
<evidence type="ECO:0000313" key="3">
    <source>
        <dbReference type="Proteomes" id="UP001596337"/>
    </source>
</evidence>
<evidence type="ECO:0000256" key="1">
    <source>
        <dbReference type="SAM" id="MobiDB-lite"/>
    </source>
</evidence>
<proteinExistence type="predicted"/>
<feature type="compositionally biased region" description="Low complexity" evidence="1">
    <location>
        <begin position="80"/>
        <end position="89"/>
    </location>
</feature>
<evidence type="ECO:0000313" key="2">
    <source>
        <dbReference type="EMBL" id="MFC6866963.1"/>
    </source>
</evidence>
<reference evidence="3" key="1">
    <citation type="journal article" date="2019" name="Int. J. Syst. Evol. Microbiol.">
        <title>The Global Catalogue of Microorganisms (GCM) 10K type strain sequencing project: providing services to taxonomists for standard genome sequencing and annotation.</title>
        <authorList>
            <consortium name="The Broad Institute Genomics Platform"/>
            <consortium name="The Broad Institute Genome Sequencing Center for Infectious Disease"/>
            <person name="Wu L."/>
            <person name="Ma J."/>
        </authorList>
    </citation>
    <scope>NUCLEOTIDE SEQUENCE [LARGE SCALE GENOMIC DNA]</scope>
    <source>
        <strain evidence="3">KCTC 32255</strain>
    </source>
</reference>
<name>A0ABW2BWP4_9PSEU</name>
<protein>
    <submittedName>
        <fullName evidence="2">Uncharacterized protein</fullName>
    </submittedName>
</protein>
<gene>
    <name evidence="2" type="ORF">ACFQGD_07370</name>
</gene>
<keyword evidence="3" id="KW-1185">Reference proteome</keyword>